<name>A0ABD2INF1_9BILA</name>
<feature type="region of interest" description="Disordered" evidence="1">
    <location>
        <begin position="69"/>
        <end position="90"/>
    </location>
</feature>
<organism evidence="2 3">
    <name type="scientific">Heterodera trifolii</name>
    <dbReference type="NCBI Taxonomy" id="157864"/>
    <lineage>
        <taxon>Eukaryota</taxon>
        <taxon>Metazoa</taxon>
        <taxon>Ecdysozoa</taxon>
        <taxon>Nematoda</taxon>
        <taxon>Chromadorea</taxon>
        <taxon>Rhabditida</taxon>
        <taxon>Tylenchina</taxon>
        <taxon>Tylenchomorpha</taxon>
        <taxon>Tylenchoidea</taxon>
        <taxon>Heteroderidae</taxon>
        <taxon>Heteroderinae</taxon>
        <taxon>Heterodera</taxon>
    </lineage>
</organism>
<evidence type="ECO:0000313" key="3">
    <source>
        <dbReference type="Proteomes" id="UP001620626"/>
    </source>
</evidence>
<evidence type="ECO:0000313" key="2">
    <source>
        <dbReference type="EMBL" id="KAL3081589.1"/>
    </source>
</evidence>
<evidence type="ECO:0000256" key="1">
    <source>
        <dbReference type="SAM" id="MobiDB-lite"/>
    </source>
</evidence>
<dbReference type="AlphaFoldDB" id="A0ABD2INF1"/>
<feature type="compositionally biased region" description="Basic and acidic residues" evidence="1">
    <location>
        <begin position="69"/>
        <end position="78"/>
    </location>
</feature>
<protein>
    <submittedName>
        <fullName evidence="2">Uncharacterized protein</fullName>
    </submittedName>
</protein>
<sequence length="90" mass="10251">MERMTEVRTKEAFFKLGTFLWLVDEHTARQSLFLQACSSIVAYVIEMGVGQQGQEKALLKNFNGLRAKERSAKSRADQSKPLIGHGKWHN</sequence>
<keyword evidence="3" id="KW-1185">Reference proteome</keyword>
<dbReference type="Proteomes" id="UP001620626">
    <property type="component" value="Unassembled WGS sequence"/>
</dbReference>
<dbReference type="EMBL" id="JBICBT010001132">
    <property type="protein sequence ID" value="KAL3081589.1"/>
    <property type="molecule type" value="Genomic_DNA"/>
</dbReference>
<accession>A0ABD2INF1</accession>
<comment type="caution">
    <text evidence="2">The sequence shown here is derived from an EMBL/GenBank/DDBJ whole genome shotgun (WGS) entry which is preliminary data.</text>
</comment>
<reference evidence="2 3" key="1">
    <citation type="submission" date="2024-10" db="EMBL/GenBank/DDBJ databases">
        <authorList>
            <person name="Kim D."/>
        </authorList>
    </citation>
    <scope>NUCLEOTIDE SEQUENCE [LARGE SCALE GENOMIC DNA]</scope>
    <source>
        <strain evidence="2">BH-2024</strain>
    </source>
</reference>
<gene>
    <name evidence="2" type="ORF">niasHT_034246</name>
</gene>
<proteinExistence type="predicted"/>